<sequence>MAPTLAALRERIAGQYGPCVTLVMGEVGACAVQEIVEQVGRGSTFRRSGAGIVRGNVYFRIQGMDTSLQELTMTVTVSAKGEILSVILEIVHPSSLMQSAGEKGIMVKIKPAVLFDMAIAYATSLAEGQDPPTSTLDRVLLGHGAPRQISGHW</sequence>
<accession>A0A9P6VUQ8</accession>
<dbReference type="AlphaFoldDB" id="A0A9P6VUQ8"/>
<evidence type="ECO:0000313" key="2">
    <source>
        <dbReference type="Proteomes" id="UP000777482"/>
    </source>
</evidence>
<dbReference type="Proteomes" id="UP000777482">
    <property type="component" value="Unassembled WGS sequence"/>
</dbReference>
<comment type="caution">
    <text evidence="1">The sequence shown here is derived from an EMBL/GenBank/DDBJ whole genome shotgun (WGS) entry which is preliminary data.</text>
</comment>
<evidence type="ECO:0000313" key="1">
    <source>
        <dbReference type="EMBL" id="KAG0654445.1"/>
    </source>
</evidence>
<organism evidence="1 2">
    <name type="scientific">Rhodotorula mucilaginosa</name>
    <name type="common">Yeast</name>
    <name type="synonym">Rhodotorula rubra</name>
    <dbReference type="NCBI Taxonomy" id="5537"/>
    <lineage>
        <taxon>Eukaryota</taxon>
        <taxon>Fungi</taxon>
        <taxon>Dikarya</taxon>
        <taxon>Basidiomycota</taxon>
        <taxon>Pucciniomycotina</taxon>
        <taxon>Microbotryomycetes</taxon>
        <taxon>Sporidiobolales</taxon>
        <taxon>Sporidiobolaceae</taxon>
        <taxon>Rhodotorula</taxon>
    </lineage>
</organism>
<proteinExistence type="predicted"/>
<protein>
    <submittedName>
        <fullName evidence="1">Uncharacterized protein</fullName>
    </submittedName>
</protein>
<name>A0A9P6VUQ8_RHOMI</name>
<reference evidence="1 2" key="1">
    <citation type="submission" date="2020-11" db="EMBL/GenBank/DDBJ databases">
        <title>Kefir isolates.</title>
        <authorList>
            <person name="Marcisauskas S."/>
            <person name="Kim Y."/>
            <person name="Blasche S."/>
        </authorList>
    </citation>
    <scope>NUCLEOTIDE SEQUENCE [LARGE SCALE GENOMIC DNA]</scope>
    <source>
        <strain evidence="1 2">KR</strain>
    </source>
</reference>
<gene>
    <name evidence="1" type="ORF">C6P46_001652</name>
</gene>
<keyword evidence="2" id="KW-1185">Reference proteome</keyword>
<dbReference type="EMBL" id="PUHQ01000149">
    <property type="protein sequence ID" value="KAG0654445.1"/>
    <property type="molecule type" value="Genomic_DNA"/>
</dbReference>